<dbReference type="NCBIfam" id="TIGR00409">
    <property type="entry name" value="proS_fam_II"/>
    <property type="match status" value="1"/>
</dbReference>
<evidence type="ECO:0000313" key="14">
    <source>
        <dbReference type="EMBL" id="OGY44469.1"/>
    </source>
</evidence>
<dbReference type="InterPro" id="IPR004154">
    <property type="entry name" value="Anticodon-bd"/>
</dbReference>
<keyword evidence="5" id="KW-0963">Cytoplasm</keyword>
<dbReference type="PANTHER" id="PTHR42753">
    <property type="entry name" value="MITOCHONDRIAL RIBOSOME PROTEIN L39/PROLYL-TRNA LIGASE FAMILY MEMBER"/>
    <property type="match status" value="1"/>
</dbReference>
<comment type="subunit">
    <text evidence="2">Homodimer.</text>
</comment>
<dbReference type="InterPro" id="IPR002314">
    <property type="entry name" value="aa-tRNA-synt_IIb"/>
</dbReference>
<dbReference type="Gene3D" id="3.30.930.10">
    <property type="entry name" value="Bira Bifunctional Protein, Domain 2"/>
    <property type="match status" value="1"/>
</dbReference>
<evidence type="ECO:0000256" key="8">
    <source>
        <dbReference type="ARBA" id="ARBA00022840"/>
    </source>
</evidence>
<dbReference type="InterPro" id="IPR050062">
    <property type="entry name" value="Pro-tRNA_synthetase"/>
</dbReference>
<dbReference type="GO" id="GO:0006433">
    <property type="term" value="P:prolyl-tRNA aminoacylation"/>
    <property type="evidence" value="ECO:0007669"/>
    <property type="project" value="UniProtKB-UniRule"/>
</dbReference>
<dbReference type="Pfam" id="PF03129">
    <property type="entry name" value="HGTP_anticodon"/>
    <property type="match status" value="1"/>
</dbReference>
<dbReference type="SUPFAM" id="SSF52954">
    <property type="entry name" value="Class II aaRS ABD-related"/>
    <property type="match status" value="1"/>
</dbReference>
<dbReference type="AlphaFoldDB" id="A0A1G1XWM0"/>
<keyword evidence="10" id="KW-0030">Aminoacyl-tRNA synthetase</keyword>
<dbReference type="InterPro" id="IPR033730">
    <property type="entry name" value="ProRS_core_prok"/>
</dbReference>
<comment type="caution">
    <text evidence="14">The sequence shown here is derived from an EMBL/GenBank/DDBJ whole genome shotgun (WGS) entry which is preliminary data.</text>
</comment>
<dbReference type="PANTHER" id="PTHR42753:SF2">
    <property type="entry name" value="PROLINE--TRNA LIGASE"/>
    <property type="match status" value="1"/>
</dbReference>
<dbReference type="Pfam" id="PF00587">
    <property type="entry name" value="tRNA-synt_2b"/>
    <property type="match status" value="1"/>
</dbReference>
<evidence type="ECO:0000256" key="5">
    <source>
        <dbReference type="ARBA" id="ARBA00022490"/>
    </source>
</evidence>
<dbReference type="Proteomes" id="UP000178930">
    <property type="component" value="Unassembled WGS sequence"/>
</dbReference>
<comment type="catalytic activity">
    <reaction evidence="11">
        <text>tRNA(Pro) + L-proline + ATP = L-prolyl-tRNA(Pro) + AMP + diphosphate</text>
        <dbReference type="Rhea" id="RHEA:14305"/>
        <dbReference type="Rhea" id="RHEA-COMP:9700"/>
        <dbReference type="Rhea" id="RHEA-COMP:9702"/>
        <dbReference type="ChEBI" id="CHEBI:30616"/>
        <dbReference type="ChEBI" id="CHEBI:33019"/>
        <dbReference type="ChEBI" id="CHEBI:60039"/>
        <dbReference type="ChEBI" id="CHEBI:78442"/>
        <dbReference type="ChEBI" id="CHEBI:78532"/>
        <dbReference type="ChEBI" id="CHEBI:456215"/>
        <dbReference type="EC" id="6.1.1.15"/>
    </reaction>
</comment>
<accession>A0A1G1XWM0</accession>
<reference evidence="14 15" key="1">
    <citation type="journal article" date="2016" name="Nat. Commun.">
        <title>Thousands of microbial genomes shed light on interconnected biogeochemical processes in an aquifer system.</title>
        <authorList>
            <person name="Anantharaman K."/>
            <person name="Brown C.T."/>
            <person name="Hug L.A."/>
            <person name="Sharon I."/>
            <person name="Castelle C.J."/>
            <person name="Probst A.J."/>
            <person name="Thomas B.C."/>
            <person name="Singh A."/>
            <person name="Wilkins M.J."/>
            <person name="Karaoz U."/>
            <person name="Brodie E.L."/>
            <person name="Williams K.H."/>
            <person name="Hubbard S.S."/>
            <person name="Banfield J.F."/>
        </authorList>
    </citation>
    <scope>NUCLEOTIDE SEQUENCE [LARGE SCALE GENOMIC DNA]</scope>
</reference>
<sequence>MRQSKLFGKTLKQAPKDEVSINAILLTRAGFIDKLSAGIYTYLPLGLRVLNKIKNIVREEMNAIGGQEILMPALQPKELWEKTGRWTKPGKEVMFQLEDRSGKEYGLGWTHEEIITPLVKKIVSSYKDLPLYLYQIQDKFRDEPRAKSGLLRGLEFSMKDLYSFHTDEKDLEEYYQKALKAYQKVFKRCSLELLVTEASGGSFSKYSHEFQVLTPSGEDIIFYCQKCFYAQNKEIAKFKADDKCPKCKSGKMAEGKSIEVGNIFQLKTKYSSPFDLFYTDQNGKQKPVIMGCYGIGPSRVMGSVVEVHHDQQGIIWPKIIAPYQIHLLILGSENELGKKAKTVYNKLLAQGLEILFDDRLDISAGQKFADSDLIGIPYRLVISNKTKDKVEVKRRNEKEVKLMEIKELFKKLTSEQSDK</sequence>
<dbReference type="CDD" id="cd00779">
    <property type="entry name" value="ProRS_core_prok"/>
    <property type="match status" value="1"/>
</dbReference>
<gene>
    <name evidence="14" type="ORF">A2729_02285</name>
</gene>
<evidence type="ECO:0000256" key="12">
    <source>
        <dbReference type="NCBIfam" id="TIGR00409"/>
    </source>
</evidence>
<dbReference type="SUPFAM" id="SSF55681">
    <property type="entry name" value="Class II aaRS and biotin synthetases"/>
    <property type="match status" value="1"/>
</dbReference>
<feature type="domain" description="Aminoacyl-transfer RNA synthetases class-II family profile" evidence="13">
    <location>
        <begin position="38"/>
        <end position="317"/>
    </location>
</feature>
<dbReference type="GO" id="GO:0004827">
    <property type="term" value="F:proline-tRNA ligase activity"/>
    <property type="evidence" value="ECO:0007669"/>
    <property type="project" value="UniProtKB-UniRule"/>
</dbReference>
<evidence type="ECO:0000313" key="15">
    <source>
        <dbReference type="Proteomes" id="UP000178930"/>
    </source>
</evidence>
<dbReference type="STRING" id="1797532.A2729_02285"/>
<evidence type="ECO:0000256" key="7">
    <source>
        <dbReference type="ARBA" id="ARBA00022741"/>
    </source>
</evidence>
<evidence type="ECO:0000256" key="2">
    <source>
        <dbReference type="ARBA" id="ARBA00011738"/>
    </source>
</evidence>
<dbReference type="InterPro" id="IPR006195">
    <property type="entry name" value="aa-tRNA-synth_II"/>
</dbReference>
<comment type="subcellular location">
    <subcellularLocation>
        <location evidence="1">Cytoplasm</location>
    </subcellularLocation>
</comment>
<dbReference type="InterPro" id="IPR045864">
    <property type="entry name" value="aa-tRNA-synth_II/BPL/LPL"/>
</dbReference>
<evidence type="ECO:0000256" key="4">
    <source>
        <dbReference type="ARBA" id="ARBA00019110"/>
    </source>
</evidence>
<dbReference type="GO" id="GO:0005829">
    <property type="term" value="C:cytosol"/>
    <property type="evidence" value="ECO:0007669"/>
    <property type="project" value="TreeGrafter"/>
</dbReference>
<dbReference type="GO" id="GO:0005524">
    <property type="term" value="F:ATP binding"/>
    <property type="evidence" value="ECO:0007669"/>
    <property type="project" value="UniProtKB-KW"/>
</dbReference>
<evidence type="ECO:0000256" key="6">
    <source>
        <dbReference type="ARBA" id="ARBA00022598"/>
    </source>
</evidence>
<name>A0A1G1XWM0_9BACT</name>
<proteinExistence type="predicted"/>
<dbReference type="InterPro" id="IPR044140">
    <property type="entry name" value="ProRS_anticodon_short"/>
</dbReference>
<organism evidence="14 15">
    <name type="scientific">Candidatus Buchananbacteria bacterium RIFCSPHIGHO2_01_FULL_39_14</name>
    <dbReference type="NCBI Taxonomy" id="1797532"/>
    <lineage>
        <taxon>Bacteria</taxon>
        <taxon>Candidatus Buchananiibacteriota</taxon>
    </lineage>
</organism>
<keyword evidence="8" id="KW-0067">ATP-binding</keyword>
<keyword evidence="9" id="KW-0648">Protein biosynthesis</keyword>
<evidence type="ECO:0000256" key="3">
    <source>
        <dbReference type="ARBA" id="ARBA00012831"/>
    </source>
</evidence>
<dbReference type="CDD" id="cd00861">
    <property type="entry name" value="ProRS_anticodon_short"/>
    <property type="match status" value="1"/>
</dbReference>
<evidence type="ECO:0000256" key="1">
    <source>
        <dbReference type="ARBA" id="ARBA00004496"/>
    </source>
</evidence>
<dbReference type="InterPro" id="IPR004500">
    <property type="entry name" value="Pro-tRNA-synth_IIa_bac-type"/>
</dbReference>
<evidence type="ECO:0000256" key="9">
    <source>
        <dbReference type="ARBA" id="ARBA00022917"/>
    </source>
</evidence>
<keyword evidence="6 14" id="KW-0436">Ligase</keyword>
<dbReference type="Gene3D" id="3.40.50.800">
    <property type="entry name" value="Anticodon-binding domain"/>
    <property type="match status" value="1"/>
</dbReference>
<dbReference type="PROSITE" id="PS50862">
    <property type="entry name" value="AA_TRNA_LIGASE_II"/>
    <property type="match status" value="1"/>
</dbReference>
<dbReference type="EC" id="6.1.1.15" evidence="3 12"/>
<dbReference type="InterPro" id="IPR036621">
    <property type="entry name" value="Anticodon-bd_dom_sf"/>
</dbReference>
<dbReference type="EMBL" id="MHIB01000016">
    <property type="protein sequence ID" value="OGY44469.1"/>
    <property type="molecule type" value="Genomic_DNA"/>
</dbReference>
<evidence type="ECO:0000259" key="13">
    <source>
        <dbReference type="PROSITE" id="PS50862"/>
    </source>
</evidence>
<dbReference type="PRINTS" id="PR01046">
    <property type="entry name" value="TRNASYNTHPRO"/>
</dbReference>
<evidence type="ECO:0000256" key="10">
    <source>
        <dbReference type="ARBA" id="ARBA00023146"/>
    </source>
</evidence>
<dbReference type="InterPro" id="IPR002316">
    <property type="entry name" value="Pro-tRNA-ligase_IIa"/>
</dbReference>
<keyword evidence="7" id="KW-0547">Nucleotide-binding</keyword>
<protein>
    <recommendedName>
        <fullName evidence="4 12">Proline--tRNA ligase</fullName>
        <ecNumber evidence="3 12">6.1.1.15</ecNumber>
    </recommendedName>
</protein>
<evidence type="ECO:0000256" key="11">
    <source>
        <dbReference type="ARBA" id="ARBA00047671"/>
    </source>
</evidence>